<dbReference type="NCBIfam" id="TIGR03292">
    <property type="entry name" value="PhnH_redo"/>
    <property type="match status" value="1"/>
</dbReference>
<dbReference type="EC" id="2.7.8.37" evidence="1"/>
<name>A0ABM8ZNR1_9VIBR</name>
<gene>
    <name evidence="1" type="primary">phnH</name>
    <name evidence="1" type="ORF">VHP8226_03945</name>
</gene>
<organism evidence="1 2">
    <name type="scientific">Vibrio hippocampi</name>
    <dbReference type="NCBI Taxonomy" id="654686"/>
    <lineage>
        <taxon>Bacteria</taxon>
        <taxon>Pseudomonadati</taxon>
        <taxon>Pseudomonadota</taxon>
        <taxon>Gammaproteobacteria</taxon>
        <taxon>Vibrionales</taxon>
        <taxon>Vibrionaceae</taxon>
        <taxon>Vibrio</taxon>
    </lineage>
</organism>
<dbReference type="PIRSF" id="PIRSF020680">
    <property type="entry name" value="PhnH"/>
    <property type="match status" value="1"/>
</dbReference>
<protein>
    <submittedName>
        <fullName evidence="1">Alpha-D-ribose 1-methylphosphonate 5-triphosphate synthase subunit PhnH</fullName>
        <ecNumber evidence="1">2.7.8.37</ecNumber>
    </submittedName>
</protein>
<accession>A0ABM8ZNR1</accession>
<evidence type="ECO:0000313" key="1">
    <source>
        <dbReference type="EMBL" id="CAH0530297.1"/>
    </source>
</evidence>
<dbReference type="InterPro" id="IPR038058">
    <property type="entry name" value="PhnH-like_sp"/>
</dbReference>
<dbReference type="Gene3D" id="3.40.50.11310">
    <property type="entry name" value="Bacterial phosphonate metabolism protein PhnH"/>
    <property type="match status" value="1"/>
</dbReference>
<dbReference type="GO" id="GO:0061693">
    <property type="term" value="F:alpha-D-ribose 1-methylphosphonate 5-triphosphate synthase activity"/>
    <property type="evidence" value="ECO:0007669"/>
    <property type="project" value="UniProtKB-EC"/>
</dbReference>
<evidence type="ECO:0000313" key="2">
    <source>
        <dbReference type="Proteomes" id="UP000838160"/>
    </source>
</evidence>
<dbReference type="Pfam" id="PF05845">
    <property type="entry name" value="PhnH"/>
    <property type="match status" value="1"/>
</dbReference>
<comment type="caution">
    <text evidence="1">The sequence shown here is derived from an EMBL/GenBank/DDBJ whole genome shotgun (WGS) entry which is preliminary data.</text>
</comment>
<reference evidence="1" key="1">
    <citation type="submission" date="2021-12" db="EMBL/GenBank/DDBJ databases">
        <authorList>
            <person name="Rodrigo-Torres L."/>
            <person name="Arahal R. D."/>
            <person name="Lucena T."/>
        </authorList>
    </citation>
    <scope>NUCLEOTIDE SEQUENCE</scope>
    <source>
        <strain evidence="1">CECT 8226</strain>
    </source>
</reference>
<dbReference type="RefSeq" id="WP_237486799.1">
    <property type="nucleotide sequence ID" value="NZ_CAKLCM010000003.1"/>
</dbReference>
<dbReference type="SUPFAM" id="SSF159709">
    <property type="entry name" value="PhnH-like"/>
    <property type="match status" value="1"/>
</dbReference>
<keyword evidence="1" id="KW-0808">Transferase</keyword>
<sequence>MTTITTAFSDAVHDSQHCFRQLLKAMSEPGQKVSLDRCEGFGTMHSATSQLLLTMADNATPIWLSPSLLTQDAVVDNLRFYCGSPLTTSCEQSAFAVISAVDIATFDWQSAVFNLGTEEYPDQSTTVVVEIEDQMMGQTVSLSGPGIERSHSLELGGAPAEFIQFLQQRQERFPFPLGIDLILVSQRQVVAIPRTTKVKVMPCM</sequence>
<proteinExistence type="predicted"/>
<dbReference type="InterPro" id="IPR008772">
    <property type="entry name" value="Phosphonate_metab_PhnH"/>
</dbReference>
<keyword evidence="2" id="KW-1185">Reference proteome</keyword>
<dbReference type="EMBL" id="CAKLCM010000003">
    <property type="protein sequence ID" value="CAH0530297.1"/>
    <property type="molecule type" value="Genomic_DNA"/>
</dbReference>
<dbReference type="Proteomes" id="UP000838160">
    <property type="component" value="Unassembled WGS sequence"/>
</dbReference>